<reference evidence="10" key="1">
    <citation type="submission" date="2016-11" db="EMBL/GenBank/DDBJ databases">
        <authorList>
            <person name="Guldener U."/>
        </authorList>
    </citation>
    <scope>NUCLEOTIDE SEQUENCE [LARGE SCALE GENOMIC DNA]</scope>
</reference>
<feature type="domain" description="DML1/Misato tubulin" evidence="8">
    <location>
        <begin position="200"/>
        <end position="308"/>
    </location>
</feature>
<evidence type="ECO:0000259" key="8">
    <source>
        <dbReference type="Pfam" id="PF14881"/>
    </source>
</evidence>
<feature type="domain" description="Misato Segment II tubulin-like" evidence="7">
    <location>
        <begin position="6"/>
        <end position="75"/>
    </location>
</feature>
<dbReference type="PANTHER" id="PTHR13391">
    <property type="entry name" value="MITOCHONDRIAL DISTRIBUTION REGULATOR MISATO"/>
    <property type="match status" value="1"/>
</dbReference>
<dbReference type="Pfam" id="PF10644">
    <property type="entry name" value="Misat_Tub_SegII"/>
    <property type="match status" value="1"/>
</dbReference>
<dbReference type="InterPro" id="IPR049942">
    <property type="entry name" value="DML1/Misato"/>
</dbReference>
<dbReference type="SUPFAM" id="SSF52490">
    <property type="entry name" value="Tubulin nucleotide-binding domain-like"/>
    <property type="match status" value="1"/>
</dbReference>
<dbReference type="GO" id="GO:0005739">
    <property type="term" value="C:mitochondrion"/>
    <property type="evidence" value="ECO:0007669"/>
    <property type="project" value="UniProtKB-SubCell"/>
</dbReference>
<dbReference type="Proteomes" id="UP000183365">
    <property type="component" value="Unassembled WGS sequence"/>
</dbReference>
<dbReference type="Pfam" id="PF14881">
    <property type="entry name" value="Tubulin_3"/>
    <property type="match status" value="1"/>
</dbReference>
<evidence type="ECO:0000256" key="6">
    <source>
        <dbReference type="ARBA" id="ARBA00023128"/>
    </source>
</evidence>
<evidence type="ECO:0000256" key="4">
    <source>
        <dbReference type="ARBA" id="ARBA00014097"/>
    </source>
</evidence>
<organism evidence="9 10">
    <name type="scientific">Hanseniaspora guilliermondii</name>
    <dbReference type="NCBI Taxonomy" id="56406"/>
    <lineage>
        <taxon>Eukaryota</taxon>
        <taxon>Fungi</taxon>
        <taxon>Dikarya</taxon>
        <taxon>Ascomycota</taxon>
        <taxon>Saccharomycotina</taxon>
        <taxon>Saccharomycetes</taxon>
        <taxon>Saccharomycodales</taxon>
        <taxon>Saccharomycodaceae</taxon>
        <taxon>Hanseniaspora</taxon>
    </lineage>
</organism>
<keyword evidence="6" id="KW-0496">Mitochondrion</keyword>
<evidence type="ECO:0000256" key="2">
    <source>
        <dbReference type="ARBA" id="ARBA00004173"/>
    </source>
</evidence>
<dbReference type="InterPro" id="IPR029209">
    <property type="entry name" value="DML1/Misato_tubulin"/>
</dbReference>
<dbReference type="EMBL" id="FQNF01000063">
    <property type="protein sequence ID" value="SGZ40762.1"/>
    <property type="molecule type" value="Genomic_DNA"/>
</dbReference>
<evidence type="ECO:0000313" key="10">
    <source>
        <dbReference type="Proteomes" id="UP000183365"/>
    </source>
</evidence>
<dbReference type="PANTHER" id="PTHR13391:SF0">
    <property type="entry name" value="PROTEIN MISATO HOMOLOG 1"/>
    <property type="match status" value="1"/>
</dbReference>
<dbReference type="GO" id="GO:0007005">
    <property type="term" value="P:mitochondrion organization"/>
    <property type="evidence" value="ECO:0007669"/>
    <property type="project" value="InterPro"/>
</dbReference>
<evidence type="ECO:0000256" key="3">
    <source>
        <dbReference type="ARBA" id="ARBA00008507"/>
    </source>
</evidence>
<accession>A0A1L0B2Y9</accession>
<name>A0A1L0B2Y9_9ASCO</name>
<evidence type="ECO:0000313" key="9">
    <source>
        <dbReference type="EMBL" id="SGZ40762.1"/>
    </source>
</evidence>
<sequence length="523" mass="62106">MSLNDQEFINIGFGHVSCHLITQFYNIEESILQQQLRLKNCRSSHNVNLHCHFNLMNKTASYTPRAILYDTKNSGNFKDNWLNNINQIDDIGLFQTINTNNDSVLKSDFQKLLDSGKTPESVDLLKESLNFEDVKEFEYWTNYNKFLLKSQNLIISDDWYHYKNKNGNVFIPTNIPINENKNKTNDYFKHFIQPDAGKQEYDKTKYELWDDKFHHWIEKCDNFKHFNIFAEFDDAWGNLNTNFLEELRDEFNKTTVFQYSLSCSNISKVDVSQSIKTSMFVNNIINTIECTEFVDLLFPLSYKFKDKEDNLFESCSKNALLFQTINAVFDQKEGQAKITPNEIIRRLTFNNNASIREQKIVSSINVNNNIEFNHITNFEVPKNFQYNNFKTWKLKDGQNADYHIFGKVDITRSASNKNEQDVIRTYNLDQRYLNTFLTKNSFIDIKDVSLEMSENMKFINTLKYWMFYMIKNKNYVKSLMFLSEDYLNELIERMHILIKSYKKGNYFLDIEGFEMSDEEDDDY</sequence>
<dbReference type="Gene3D" id="3.40.50.1440">
    <property type="entry name" value="Tubulin/FtsZ, GTPase domain"/>
    <property type="match status" value="1"/>
</dbReference>
<dbReference type="VEuPathDB" id="FungiDB:HGUI_02962"/>
<gene>
    <name evidence="9" type="ORF">HGUI_02962</name>
</gene>
<dbReference type="InterPro" id="IPR036525">
    <property type="entry name" value="Tubulin/FtsZ_GTPase_sf"/>
</dbReference>
<dbReference type="OrthoDB" id="271881at2759"/>
<proteinExistence type="inferred from homology"/>
<protein>
    <recommendedName>
        <fullName evidence="4">Protein DML1</fullName>
    </recommendedName>
    <alternativeName>
        <fullName evidence="5">Protein dml1</fullName>
    </alternativeName>
</protein>
<comment type="function">
    <text evidence="1">Involved in the partitioning of the mitochondrial organelle and mitochondrial DNA (mtDNA) inheritance.</text>
</comment>
<dbReference type="InterPro" id="IPR019605">
    <property type="entry name" value="Misato_II_tubulin-like"/>
</dbReference>
<keyword evidence="10" id="KW-1185">Reference proteome</keyword>
<evidence type="ECO:0000256" key="5">
    <source>
        <dbReference type="ARBA" id="ARBA00022030"/>
    </source>
</evidence>
<evidence type="ECO:0000256" key="1">
    <source>
        <dbReference type="ARBA" id="ARBA00003757"/>
    </source>
</evidence>
<evidence type="ECO:0000259" key="7">
    <source>
        <dbReference type="Pfam" id="PF10644"/>
    </source>
</evidence>
<comment type="subcellular location">
    <subcellularLocation>
        <location evidence="2">Mitochondrion</location>
    </subcellularLocation>
</comment>
<dbReference type="AlphaFoldDB" id="A0A1L0B2Y9"/>
<comment type="similarity">
    <text evidence="3">Belongs to the misato family.</text>
</comment>